<dbReference type="Pfam" id="PF08234">
    <property type="entry name" value="Spindle_Spc25"/>
    <property type="match status" value="1"/>
</dbReference>
<feature type="compositionally biased region" description="Low complexity" evidence="22">
    <location>
        <begin position="10"/>
        <end position="21"/>
    </location>
</feature>
<dbReference type="InterPro" id="IPR058240">
    <property type="entry name" value="rSAM_sf"/>
</dbReference>
<dbReference type="PROSITE" id="PS00108">
    <property type="entry name" value="PROTEIN_KINASE_ST"/>
    <property type="match status" value="1"/>
</dbReference>
<keyword evidence="8" id="KW-0949">S-adenosyl-L-methionine</keyword>
<dbReference type="SUPFAM" id="SSF102114">
    <property type="entry name" value="Radical SAM enzymes"/>
    <property type="match status" value="1"/>
</dbReference>
<dbReference type="InterPro" id="IPR006638">
    <property type="entry name" value="Elp3/MiaA/NifB-like_rSAM"/>
</dbReference>
<evidence type="ECO:0000256" key="22">
    <source>
        <dbReference type="SAM" id="MobiDB-lite"/>
    </source>
</evidence>
<evidence type="ECO:0000256" key="16">
    <source>
        <dbReference type="ARBA" id="ARBA00023014"/>
    </source>
</evidence>
<dbReference type="EMBL" id="NCVQ01000009">
    <property type="protein sequence ID" value="PWZ08316.1"/>
    <property type="molecule type" value="Genomic_DNA"/>
</dbReference>
<dbReference type="GO" id="GO:0031262">
    <property type="term" value="C:Ndc80 complex"/>
    <property type="evidence" value="ECO:0007669"/>
    <property type="project" value="InterPro"/>
</dbReference>
<organism evidence="25">
    <name type="scientific">Zea mays</name>
    <name type="common">Maize</name>
    <dbReference type="NCBI Taxonomy" id="4577"/>
    <lineage>
        <taxon>Eukaryota</taxon>
        <taxon>Viridiplantae</taxon>
        <taxon>Streptophyta</taxon>
        <taxon>Embryophyta</taxon>
        <taxon>Tracheophyta</taxon>
        <taxon>Spermatophyta</taxon>
        <taxon>Magnoliopsida</taxon>
        <taxon>Liliopsida</taxon>
        <taxon>Poales</taxon>
        <taxon>Poaceae</taxon>
        <taxon>PACMAD clade</taxon>
        <taxon>Panicoideae</taxon>
        <taxon>Andropogonodae</taxon>
        <taxon>Andropogoneae</taxon>
        <taxon>Tripsacinae</taxon>
        <taxon>Zea</taxon>
    </lineage>
</organism>
<feature type="binding site" evidence="21">
    <location>
        <position position="89"/>
    </location>
    <ligand>
        <name>ATP</name>
        <dbReference type="ChEBI" id="CHEBI:30616"/>
    </ligand>
</feature>
<dbReference type="GO" id="GO:0051301">
    <property type="term" value="P:cell division"/>
    <property type="evidence" value="ECO:0007669"/>
    <property type="project" value="UniProtKB-KW"/>
</dbReference>
<dbReference type="InterPro" id="IPR001245">
    <property type="entry name" value="Ser-Thr/Tyr_kinase_cat_dom"/>
</dbReference>
<dbReference type="Pfam" id="PF04055">
    <property type="entry name" value="Radical_SAM"/>
    <property type="match status" value="1"/>
</dbReference>
<dbReference type="InterPro" id="IPR011009">
    <property type="entry name" value="Kinase-like_dom_sf"/>
</dbReference>
<keyword evidence="10 21" id="KW-0547">Nucleotide-binding</keyword>
<evidence type="ECO:0000256" key="1">
    <source>
        <dbReference type="ARBA" id="ARBA00004584"/>
    </source>
</evidence>
<dbReference type="SUPFAM" id="SSF56112">
    <property type="entry name" value="Protein kinase-like (PK-like)"/>
    <property type="match status" value="1"/>
</dbReference>
<protein>
    <recommendedName>
        <fullName evidence="3">non-specific serine/threonine protein kinase</fullName>
        <ecNumber evidence="3">2.7.11.1</ecNumber>
    </recommendedName>
</protein>
<keyword evidence="12 25" id="KW-0418">Kinase</keyword>
<keyword evidence="15" id="KW-0408">Iron</keyword>
<dbReference type="ExpressionAtlas" id="A0A3L6DI75">
    <property type="expression patterns" value="baseline and differential"/>
</dbReference>
<feature type="domain" description="Radical SAM core" evidence="24">
    <location>
        <begin position="471"/>
        <end position="701"/>
    </location>
</feature>
<evidence type="ECO:0000256" key="19">
    <source>
        <dbReference type="ARBA" id="ARBA00023306"/>
    </source>
</evidence>
<dbReference type="InterPro" id="IPR007197">
    <property type="entry name" value="rSAM"/>
</dbReference>
<name>A0A3L6DI75_MAIZE</name>
<dbReference type="GO" id="GO:0006952">
    <property type="term" value="P:defense response"/>
    <property type="evidence" value="ECO:0007669"/>
    <property type="project" value="UniProtKB-KW"/>
</dbReference>
<sequence length="913" mass="101806">MGNCWGTKISSDTAASPSTSPFPRSEGEILRCANVRSFTLTELMTSTRNFRPDSVLGEGGFGSVFKGWIDETTFAPARPGTGMVIAVKKLNQQGLQGHREWLAEVNYLGQLSHPSLVRLVGYCLQDEQRLLVYEFMPRGSLENHLFRTSRFQPLSWNLRIKVALGAAKGLAFLHSDKARVIYRDFKTSNVLLDSNYNAKLSDFGLAKDGPTGDQSHVSTRVMGTYGYAAPEYLATGHLTPKSDVYSFGVVLLEMLSGRRAMDKNRPATEHNLVDWARPYLSSKRRVSRILDDRLAGHYPLPAVQRAAALALQCLSEDSRKRPTMDQVVASLQQLTAAQDHDDAHRSSRRCKWWLQLNRFMEEHSVTSGSNHGLAQSYRGKQLHDLLYKSRAKQIQEFNHVPKAFREALLGAGWSVGRSPVHHAVTASDGTTKILLKLEDNRLIETVGIPVDDDNKGSSRLTACVSSQVLSVDPLLLGTVIQTVVGCPLRCSFCATGKGGFARNLQPHEIVEQVLAIEETFKHRVTNVVFMGMGEPMMNLKSVLEAHQCFNKELKIGQRMMTISTVGVPNTIKMLASHKLQSTLAVSLHAPNQKLRETIVPSAKSYPLGALMDDCKSYFLETGRRVSFEYTLLAGINDEKEHAEELAELLRMCGGGYHVNLIPYNPIEGSEYKRPYRKVGNLTSGSAEKGLARLKRKEDDYQLTAITTLTTTRNQALMASLQSMMTLEIETDSKLSEQKQHLRKLESDLAQALSVQTSRRSKHNLMTESILKTTATNEQLTHLVTGRRATRDECMNAISIQLKDIESLESESDTNEDKNLEKALIWYNKFLGFQVVGGEVVQCVPSVDGAEELVKDLNCNNDLYKFVRVVRDRLQAAIISGKLPIVWNFNHHIGPRLRSKHGLGFVSSKSFELT</sequence>
<dbReference type="PROSITE" id="PS50011">
    <property type="entry name" value="PROTEIN_KINASE_DOM"/>
    <property type="match status" value="1"/>
</dbReference>
<dbReference type="PROSITE" id="PS00107">
    <property type="entry name" value="PROTEIN_KINASE_ATP"/>
    <property type="match status" value="1"/>
</dbReference>
<dbReference type="GO" id="GO:0070475">
    <property type="term" value="P:rRNA base methylation"/>
    <property type="evidence" value="ECO:0007669"/>
    <property type="project" value="InterPro"/>
</dbReference>
<evidence type="ECO:0000256" key="12">
    <source>
        <dbReference type="ARBA" id="ARBA00022777"/>
    </source>
</evidence>
<keyword evidence="9" id="KW-0479">Metal-binding</keyword>
<dbReference type="PROSITE" id="PS51918">
    <property type="entry name" value="RADICAL_SAM"/>
    <property type="match status" value="1"/>
</dbReference>
<dbReference type="InterPro" id="IPR000719">
    <property type="entry name" value="Prot_kinase_dom"/>
</dbReference>
<dbReference type="SMART" id="SM00729">
    <property type="entry name" value="Elp3"/>
    <property type="match status" value="1"/>
</dbReference>
<dbReference type="GO" id="GO:0046872">
    <property type="term" value="F:metal ion binding"/>
    <property type="evidence" value="ECO:0007669"/>
    <property type="project" value="UniProtKB-KW"/>
</dbReference>
<dbReference type="GO" id="GO:0005524">
    <property type="term" value="F:ATP binding"/>
    <property type="evidence" value="ECO:0007669"/>
    <property type="project" value="UniProtKB-UniRule"/>
</dbReference>
<evidence type="ECO:0000256" key="9">
    <source>
        <dbReference type="ARBA" id="ARBA00022723"/>
    </source>
</evidence>
<comment type="caution">
    <text evidence="25">The sequence shown here is derived from an EMBL/GenBank/DDBJ whole genome shotgun (WGS) entry which is preliminary data.</text>
</comment>
<reference evidence="25" key="1">
    <citation type="journal article" date="2018" name="Nat. Genet.">
        <title>Extensive intraspecific gene order and gene structural variations between Mo17 and other maize genomes.</title>
        <authorList>
            <person name="Sun S."/>
            <person name="Zhou Y."/>
            <person name="Chen J."/>
            <person name="Shi J."/>
            <person name="Zhao H."/>
            <person name="Zhao H."/>
            <person name="Song W."/>
            <person name="Zhang M."/>
            <person name="Cui Y."/>
            <person name="Dong X."/>
            <person name="Liu H."/>
            <person name="Ma X."/>
            <person name="Jiao Y."/>
            <person name="Wang B."/>
            <person name="Wei X."/>
            <person name="Stein J.C."/>
            <person name="Glaubitz J.C."/>
            <person name="Lu F."/>
            <person name="Yu G."/>
            <person name="Liang C."/>
            <person name="Fengler K."/>
            <person name="Li B."/>
            <person name="Rafalski A."/>
            <person name="Schnable P.S."/>
            <person name="Ware D.H."/>
            <person name="Buckler E.S."/>
            <person name="Lai J."/>
        </authorList>
    </citation>
    <scope>NUCLEOTIDE SEQUENCE [LARGE SCALE GENOMIC DNA]</scope>
    <source>
        <tissue evidence="25">Seedling</tissue>
    </source>
</reference>
<dbReference type="AlphaFoldDB" id="A0A3L6DI75"/>
<evidence type="ECO:0000256" key="5">
    <source>
        <dbReference type="ARBA" id="ARBA00022527"/>
    </source>
</evidence>
<keyword evidence="20" id="KW-0137">Centromere</keyword>
<dbReference type="CDD" id="cd23784">
    <property type="entry name" value="RWD_Spc25"/>
    <property type="match status" value="1"/>
</dbReference>
<evidence type="ECO:0000256" key="21">
    <source>
        <dbReference type="PROSITE-ProRule" id="PRU10141"/>
    </source>
</evidence>
<accession>A0A3L6DI75</accession>
<dbReference type="FunFam" id="1.10.510.10:FF:000258">
    <property type="entry name" value="Probable serine/threonine-protein kinase PBL8"/>
    <property type="match status" value="1"/>
</dbReference>
<dbReference type="InterPro" id="IPR027492">
    <property type="entry name" value="RNA_MTrfase_RlmN"/>
</dbReference>
<evidence type="ECO:0000259" key="23">
    <source>
        <dbReference type="PROSITE" id="PS50011"/>
    </source>
</evidence>
<keyword evidence="13" id="KW-0611">Plant defense</keyword>
<keyword evidence="7" id="KW-0808">Transferase</keyword>
<feature type="region of interest" description="Disordered" evidence="22">
    <location>
        <begin position="1"/>
        <end position="25"/>
    </location>
</feature>
<evidence type="ECO:0000256" key="18">
    <source>
        <dbReference type="ARBA" id="ARBA00023157"/>
    </source>
</evidence>
<keyword evidence="19" id="KW-0131">Cell cycle</keyword>
<dbReference type="Gene3D" id="3.30.457.50">
    <property type="entry name" value="Chromosome segregation protein Spc25"/>
    <property type="match status" value="1"/>
</dbReference>
<evidence type="ECO:0000256" key="6">
    <source>
        <dbReference type="ARBA" id="ARBA00022618"/>
    </source>
</evidence>
<evidence type="ECO:0000256" key="2">
    <source>
        <dbReference type="ARBA" id="ARBA00006379"/>
    </source>
</evidence>
<evidence type="ECO:0000313" key="25">
    <source>
        <dbReference type="EMBL" id="PWZ08316.1"/>
    </source>
</evidence>
<evidence type="ECO:0000256" key="17">
    <source>
        <dbReference type="ARBA" id="ARBA00023054"/>
    </source>
</evidence>
<dbReference type="Pfam" id="PF07714">
    <property type="entry name" value="PK_Tyr_Ser-Thr"/>
    <property type="match status" value="1"/>
</dbReference>
<proteinExistence type="inferred from homology"/>
<feature type="domain" description="Protein kinase" evidence="23">
    <location>
        <begin position="50"/>
        <end position="335"/>
    </location>
</feature>
<dbReference type="InterPro" id="IPR013255">
    <property type="entry name" value="Spc25_C"/>
</dbReference>
<evidence type="ECO:0000256" key="11">
    <source>
        <dbReference type="ARBA" id="ARBA00022776"/>
    </source>
</evidence>
<evidence type="ECO:0000256" key="13">
    <source>
        <dbReference type="ARBA" id="ARBA00022821"/>
    </source>
</evidence>
<evidence type="ECO:0000256" key="3">
    <source>
        <dbReference type="ARBA" id="ARBA00012513"/>
    </source>
</evidence>
<dbReference type="InterPro" id="IPR008271">
    <property type="entry name" value="Ser/Thr_kinase_AS"/>
</dbReference>
<keyword evidence="5" id="KW-0723">Serine/threonine-protein kinase</keyword>
<dbReference type="Gene3D" id="3.30.200.20">
    <property type="entry name" value="Phosphorylase Kinase, domain 1"/>
    <property type="match status" value="1"/>
</dbReference>
<dbReference type="CDD" id="cd14066">
    <property type="entry name" value="STKc_IRAK"/>
    <property type="match status" value="1"/>
</dbReference>
<dbReference type="InterPro" id="IPR013785">
    <property type="entry name" value="Aldolase_TIM"/>
</dbReference>
<gene>
    <name evidence="25" type="primary">PBL11</name>
    <name evidence="25" type="ORF">Zm00014a_027819</name>
</gene>
<dbReference type="CDD" id="cd01335">
    <property type="entry name" value="Radical_SAM"/>
    <property type="match status" value="1"/>
</dbReference>
<dbReference type="NCBIfam" id="TIGR00048">
    <property type="entry name" value="rRNA_mod_RlmN"/>
    <property type="match status" value="1"/>
</dbReference>
<dbReference type="Gene3D" id="1.10.510.10">
    <property type="entry name" value="Transferase(Phosphotransferase) domain 1"/>
    <property type="match status" value="1"/>
</dbReference>
<keyword evidence="14 21" id="KW-0067">ATP-binding</keyword>
<dbReference type="SFLD" id="SFLDS00029">
    <property type="entry name" value="Radical_SAM"/>
    <property type="match status" value="1"/>
</dbReference>
<evidence type="ECO:0000259" key="24">
    <source>
        <dbReference type="PROSITE" id="PS51918"/>
    </source>
</evidence>
<keyword evidence="11" id="KW-0498">Mitosis</keyword>
<dbReference type="EC" id="2.7.11.1" evidence="3"/>
<dbReference type="InterPro" id="IPR017441">
    <property type="entry name" value="Protein_kinase_ATP_BS"/>
</dbReference>
<dbReference type="InterPro" id="IPR050823">
    <property type="entry name" value="Plant_Ser_Thr_Prot_Kinase"/>
</dbReference>
<keyword evidence="17" id="KW-0175">Coiled coil</keyword>
<evidence type="ECO:0000256" key="20">
    <source>
        <dbReference type="ARBA" id="ARBA00023328"/>
    </source>
</evidence>
<dbReference type="GO" id="GO:0030488">
    <property type="term" value="P:tRNA methylation"/>
    <property type="evidence" value="ECO:0007669"/>
    <property type="project" value="InterPro"/>
</dbReference>
<evidence type="ECO:0000256" key="4">
    <source>
        <dbReference type="ARBA" id="ARBA00022454"/>
    </source>
</evidence>
<keyword evidence="18" id="KW-1015">Disulfide bond</keyword>
<keyword evidence="4" id="KW-0158">Chromosome</keyword>
<evidence type="ECO:0000256" key="8">
    <source>
        <dbReference type="ARBA" id="ARBA00022691"/>
    </source>
</evidence>
<dbReference type="FunFam" id="3.30.200.20:FF:000228">
    <property type="entry name" value="Serine/threonine-protein kinase BIK1"/>
    <property type="match status" value="1"/>
</dbReference>
<comment type="subcellular location">
    <subcellularLocation>
        <location evidence="1">Chromosome</location>
        <location evidence="1">Centromere</location>
    </subcellularLocation>
</comment>
<evidence type="ECO:0000256" key="15">
    <source>
        <dbReference type="ARBA" id="ARBA00023004"/>
    </source>
</evidence>
<keyword evidence="6" id="KW-0132">Cell division</keyword>
<comment type="similarity">
    <text evidence="2">Belongs to the SPC25 family.</text>
</comment>
<dbReference type="GO" id="GO:0051536">
    <property type="term" value="F:iron-sulfur cluster binding"/>
    <property type="evidence" value="ECO:0007669"/>
    <property type="project" value="UniProtKB-KW"/>
</dbReference>
<dbReference type="PANTHER" id="PTHR45621">
    <property type="entry name" value="OS01G0588500 PROTEIN-RELATED"/>
    <property type="match status" value="1"/>
</dbReference>
<evidence type="ECO:0000256" key="10">
    <source>
        <dbReference type="ARBA" id="ARBA00022741"/>
    </source>
</evidence>
<dbReference type="GO" id="GO:0004674">
    <property type="term" value="F:protein serine/threonine kinase activity"/>
    <property type="evidence" value="ECO:0007669"/>
    <property type="project" value="UniProtKB-KW"/>
</dbReference>
<evidence type="ECO:0000256" key="7">
    <source>
        <dbReference type="ARBA" id="ARBA00022679"/>
    </source>
</evidence>
<dbReference type="Proteomes" id="UP000251960">
    <property type="component" value="Chromosome 8"/>
</dbReference>
<dbReference type="GO" id="GO:0007059">
    <property type="term" value="P:chromosome segregation"/>
    <property type="evidence" value="ECO:0007669"/>
    <property type="project" value="InterPro"/>
</dbReference>
<dbReference type="Gene3D" id="3.20.20.70">
    <property type="entry name" value="Aldolase class I"/>
    <property type="match status" value="1"/>
</dbReference>
<evidence type="ECO:0000256" key="14">
    <source>
        <dbReference type="ARBA" id="ARBA00022840"/>
    </source>
</evidence>
<keyword evidence="16" id="KW-0411">Iron-sulfur</keyword>